<proteinExistence type="predicted"/>
<comment type="caution">
    <text evidence="2">The sequence shown here is derived from an EMBL/GenBank/DDBJ whole genome shotgun (WGS) entry which is preliminary data.</text>
</comment>
<evidence type="ECO:0000256" key="1">
    <source>
        <dbReference type="SAM" id="MobiDB-lite"/>
    </source>
</evidence>
<feature type="compositionally biased region" description="Basic residues" evidence="1">
    <location>
        <begin position="1"/>
        <end position="21"/>
    </location>
</feature>
<name>A0A9J6DQR5_RHIMP</name>
<dbReference type="EMBL" id="JABSTU010000008">
    <property type="protein sequence ID" value="KAH8024262.1"/>
    <property type="molecule type" value="Genomic_DNA"/>
</dbReference>
<protein>
    <submittedName>
        <fullName evidence="2">Uncharacterized protein</fullName>
    </submittedName>
</protein>
<dbReference type="Proteomes" id="UP000821866">
    <property type="component" value="Chromosome 6"/>
</dbReference>
<sequence>MSQNRSRSRGRSVSRSGRRSASRSEFVVRSGKRSSLVNTESEGGIRLTRVDKVKGLAMTDKTPTTRGQSSNNRRLSWADGARTETAKAFEVVEDRVVTDVIEGRLDVNSKYGVLSSMG</sequence>
<reference evidence="2" key="2">
    <citation type="submission" date="2021-09" db="EMBL/GenBank/DDBJ databases">
        <authorList>
            <person name="Jia N."/>
            <person name="Wang J."/>
            <person name="Shi W."/>
            <person name="Du L."/>
            <person name="Sun Y."/>
            <person name="Zhan W."/>
            <person name="Jiang J."/>
            <person name="Wang Q."/>
            <person name="Zhang B."/>
            <person name="Ji P."/>
            <person name="Sakyi L.B."/>
            <person name="Cui X."/>
            <person name="Yuan T."/>
            <person name="Jiang B."/>
            <person name="Yang W."/>
            <person name="Lam T.T.-Y."/>
            <person name="Chang Q."/>
            <person name="Ding S."/>
            <person name="Wang X."/>
            <person name="Zhu J."/>
            <person name="Ruan X."/>
            <person name="Zhao L."/>
            <person name="Wei J."/>
            <person name="Que T."/>
            <person name="Du C."/>
            <person name="Cheng J."/>
            <person name="Dai P."/>
            <person name="Han X."/>
            <person name="Huang E."/>
            <person name="Gao Y."/>
            <person name="Liu J."/>
            <person name="Shao H."/>
            <person name="Ye R."/>
            <person name="Li L."/>
            <person name="Wei W."/>
            <person name="Wang X."/>
            <person name="Wang C."/>
            <person name="Huo Q."/>
            <person name="Li W."/>
            <person name="Guo W."/>
            <person name="Chen H."/>
            <person name="Chen S."/>
            <person name="Zhou L."/>
            <person name="Zhou L."/>
            <person name="Ni X."/>
            <person name="Tian J."/>
            <person name="Zhou Y."/>
            <person name="Sheng Y."/>
            <person name="Liu T."/>
            <person name="Pan Y."/>
            <person name="Xia L."/>
            <person name="Li J."/>
            <person name="Zhao F."/>
            <person name="Cao W."/>
        </authorList>
    </citation>
    <scope>NUCLEOTIDE SEQUENCE</scope>
    <source>
        <strain evidence="2">Rmic-2018</strain>
        <tissue evidence="2">Larvae</tissue>
    </source>
</reference>
<gene>
    <name evidence="2" type="ORF">HPB51_022381</name>
</gene>
<evidence type="ECO:0000313" key="2">
    <source>
        <dbReference type="EMBL" id="KAH8024262.1"/>
    </source>
</evidence>
<organism evidence="2 3">
    <name type="scientific">Rhipicephalus microplus</name>
    <name type="common">Cattle tick</name>
    <name type="synonym">Boophilus microplus</name>
    <dbReference type="NCBI Taxonomy" id="6941"/>
    <lineage>
        <taxon>Eukaryota</taxon>
        <taxon>Metazoa</taxon>
        <taxon>Ecdysozoa</taxon>
        <taxon>Arthropoda</taxon>
        <taxon>Chelicerata</taxon>
        <taxon>Arachnida</taxon>
        <taxon>Acari</taxon>
        <taxon>Parasitiformes</taxon>
        <taxon>Ixodida</taxon>
        <taxon>Ixodoidea</taxon>
        <taxon>Ixodidae</taxon>
        <taxon>Rhipicephalinae</taxon>
        <taxon>Rhipicephalus</taxon>
        <taxon>Boophilus</taxon>
    </lineage>
</organism>
<feature type="region of interest" description="Disordered" evidence="1">
    <location>
        <begin position="1"/>
        <end position="42"/>
    </location>
</feature>
<reference evidence="2" key="1">
    <citation type="journal article" date="2020" name="Cell">
        <title>Large-Scale Comparative Analyses of Tick Genomes Elucidate Their Genetic Diversity and Vector Capacities.</title>
        <authorList>
            <consortium name="Tick Genome and Microbiome Consortium (TIGMIC)"/>
            <person name="Jia N."/>
            <person name="Wang J."/>
            <person name="Shi W."/>
            <person name="Du L."/>
            <person name="Sun Y."/>
            <person name="Zhan W."/>
            <person name="Jiang J.F."/>
            <person name="Wang Q."/>
            <person name="Zhang B."/>
            <person name="Ji P."/>
            <person name="Bell-Sakyi L."/>
            <person name="Cui X.M."/>
            <person name="Yuan T.T."/>
            <person name="Jiang B.G."/>
            <person name="Yang W.F."/>
            <person name="Lam T.T."/>
            <person name="Chang Q.C."/>
            <person name="Ding S.J."/>
            <person name="Wang X.J."/>
            <person name="Zhu J.G."/>
            <person name="Ruan X.D."/>
            <person name="Zhao L."/>
            <person name="Wei J.T."/>
            <person name="Ye R.Z."/>
            <person name="Que T.C."/>
            <person name="Du C.H."/>
            <person name="Zhou Y.H."/>
            <person name="Cheng J.X."/>
            <person name="Dai P.F."/>
            <person name="Guo W.B."/>
            <person name="Han X.H."/>
            <person name="Huang E.J."/>
            <person name="Li L.F."/>
            <person name="Wei W."/>
            <person name="Gao Y.C."/>
            <person name="Liu J.Z."/>
            <person name="Shao H.Z."/>
            <person name="Wang X."/>
            <person name="Wang C.C."/>
            <person name="Yang T.C."/>
            <person name="Huo Q.B."/>
            <person name="Li W."/>
            <person name="Chen H.Y."/>
            <person name="Chen S.E."/>
            <person name="Zhou L.G."/>
            <person name="Ni X.B."/>
            <person name="Tian J.H."/>
            <person name="Sheng Y."/>
            <person name="Liu T."/>
            <person name="Pan Y.S."/>
            <person name="Xia L.Y."/>
            <person name="Li J."/>
            <person name="Zhao F."/>
            <person name="Cao W.C."/>
        </authorList>
    </citation>
    <scope>NUCLEOTIDE SEQUENCE</scope>
    <source>
        <strain evidence="2">Rmic-2018</strain>
    </source>
</reference>
<accession>A0A9J6DQR5</accession>
<keyword evidence="3" id="KW-1185">Reference proteome</keyword>
<dbReference type="AlphaFoldDB" id="A0A9J6DQR5"/>
<evidence type="ECO:0000313" key="3">
    <source>
        <dbReference type="Proteomes" id="UP000821866"/>
    </source>
</evidence>